<gene>
    <name evidence="10" type="ORF">GCM10023092_07820</name>
</gene>
<evidence type="ECO:0000256" key="6">
    <source>
        <dbReference type="ARBA" id="ARBA00022824"/>
    </source>
</evidence>
<evidence type="ECO:0000256" key="7">
    <source>
        <dbReference type="ARBA" id="ARBA00022989"/>
    </source>
</evidence>
<reference evidence="11" key="1">
    <citation type="journal article" date="2019" name="Int. J. Syst. Evol. Microbiol.">
        <title>The Global Catalogue of Microorganisms (GCM) 10K type strain sequencing project: providing services to taxonomists for standard genome sequencing and annotation.</title>
        <authorList>
            <consortium name="The Broad Institute Genomics Platform"/>
            <consortium name="The Broad Institute Genome Sequencing Center for Infectious Disease"/>
            <person name="Wu L."/>
            <person name="Ma J."/>
        </authorList>
    </citation>
    <scope>NUCLEOTIDE SEQUENCE [LARGE SCALE GENOMIC DNA]</scope>
    <source>
        <strain evidence="11">JCM 31921</strain>
    </source>
</reference>
<protein>
    <recommendedName>
        <fullName evidence="12">Alg9-like mannosyltransferase family protein</fullName>
    </recommendedName>
</protein>
<feature type="transmembrane region" description="Helical" evidence="9">
    <location>
        <begin position="321"/>
        <end position="341"/>
    </location>
</feature>
<comment type="subcellular location">
    <subcellularLocation>
        <location evidence="1">Endomembrane system</location>
        <topology evidence="1">Multi-pass membrane protein</topology>
    </subcellularLocation>
    <subcellularLocation>
        <location evidence="2">Endoplasmic reticulum membrane</location>
    </subcellularLocation>
</comment>
<dbReference type="PANTHER" id="PTHR22760">
    <property type="entry name" value="GLYCOSYLTRANSFERASE"/>
    <property type="match status" value="1"/>
</dbReference>
<feature type="transmembrane region" description="Helical" evidence="9">
    <location>
        <begin position="353"/>
        <end position="371"/>
    </location>
</feature>
<dbReference type="RefSeq" id="WP_344822893.1">
    <property type="nucleotide sequence ID" value="NZ_BAABEZ010000004.1"/>
</dbReference>
<keyword evidence="6" id="KW-0256">Endoplasmic reticulum</keyword>
<dbReference type="Pfam" id="PF03901">
    <property type="entry name" value="Glyco_transf_22"/>
    <property type="match status" value="1"/>
</dbReference>
<dbReference type="InterPro" id="IPR005599">
    <property type="entry name" value="GPI_mannosylTrfase"/>
</dbReference>
<feature type="transmembrane region" description="Helical" evidence="9">
    <location>
        <begin position="218"/>
        <end position="237"/>
    </location>
</feature>
<proteinExistence type="predicted"/>
<sequence length="492" mass="56856">MKAILNSPYRYFFLAGFLVISLSAWFSLGYHQMDEHFMILEYPLYKAGVIPQRLIPWEFLQEIRPSLQPYLAQGLFSLLHLIGIDDAFIRTFILRLLSGWLAWWVTARIGLHVAASIAQERLRKCWIGALSLLWFLPYLDVRFSSENMAGIAFVSALLVLPVLSEDRPVDAPLRKWVITGLLLAFSFFFRFQMAFAIIGLLVWILLKGRPLKRAIAGLCLGALLGIGINLFADYSFYGHWVLTPYNYFHANIVQDAASDYGVNPWYDYVLMFIGTAAPPLSIVLLCLFATGMVKNFFKPMVFVMIPFLLGHMSVPHKELRFLFPVLLPFLIICLDGLKVVWHFVERYRGWRIAGRWLIGINCALLLFRTFSAAKPNHYYYRYLYHQPEPVHLVTLGPGIFDEGYNEIFLYRPKGFTEDTLTQGISLTNYIDAHPRDSYLVLSYQLSLPPVGPEYEAKRVYVYLPDAIINIQMNDWQSRSDIWSIWRVTRKKS</sequence>
<evidence type="ECO:0000256" key="9">
    <source>
        <dbReference type="SAM" id="Phobius"/>
    </source>
</evidence>
<organism evidence="10 11">
    <name type="scientific">Rurimicrobium arvi</name>
    <dbReference type="NCBI Taxonomy" id="2049916"/>
    <lineage>
        <taxon>Bacteria</taxon>
        <taxon>Pseudomonadati</taxon>
        <taxon>Bacteroidota</taxon>
        <taxon>Chitinophagia</taxon>
        <taxon>Chitinophagales</taxon>
        <taxon>Chitinophagaceae</taxon>
        <taxon>Rurimicrobium</taxon>
    </lineage>
</organism>
<evidence type="ECO:0000256" key="3">
    <source>
        <dbReference type="ARBA" id="ARBA00022676"/>
    </source>
</evidence>
<feature type="transmembrane region" description="Helical" evidence="9">
    <location>
        <begin position="176"/>
        <end position="206"/>
    </location>
</feature>
<evidence type="ECO:0000256" key="1">
    <source>
        <dbReference type="ARBA" id="ARBA00004127"/>
    </source>
</evidence>
<keyword evidence="4" id="KW-0808">Transferase</keyword>
<evidence type="ECO:0000256" key="8">
    <source>
        <dbReference type="ARBA" id="ARBA00023136"/>
    </source>
</evidence>
<feature type="transmembrane region" description="Helical" evidence="9">
    <location>
        <begin position="12"/>
        <end position="30"/>
    </location>
</feature>
<keyword evidence="7 9" id="KW-1133">Transmembrane helix</keyword>
<evidence type="ECO:0000256" key="4">
    <source>
        <dbReference type="ARBA" id="ARBA00022679"/>
    </source>
</evidence>
<evidence type="ECO:0000313" key="10">
    <source>
        <dbReference type="EMBL" id="GAA4450985.1"/>
    </source>
</evidence>
<evidence type="ECO:0008006" key="12">
    <source>
        <dbReference type="Google" id="ProtNLM"/>
    </source>
</evidence>
<accession>A0ABP8MKL9</accession>
<keyword evidence="8 9" id="KW-0472">Membrane</keyword>
<dbReference type="EMBL" id="BAABEZ010000004">
    <property type="protein sequence ID" value="GAA4450985.1"/>
    <property type="molecule type" value="Genomic_DNA"/>
</dbReference>
<evidence type="ECO:0000256" key="2">
    <source>
        <dbReference type="ARBA" id="ARBA00004586"/>
    </source>
</evidence>
<name>A0ABP8MKL9_9BACT</name>
<keyword evidence="5 9" id="KW-0812">Transmembrane</keyword>
<dbReference type="Proteomes" id="UP001501410">
    <property type="component" value="Unassembled WGS sequence"/>
</dbReference>
<keyword evidence="11" id="KW-1185">Reference proteome</keyword>
<evidence type="ECO:0000313" key="11">
    <source>
        <dbReference type="Proteomes" id="UP001501410"/>
    </source>
</evidence>
<feature type="transmembrane region" description="Helical" evidence="9">
    <location>
        <begin position="268"/>
        <end position="289"/>
    </location>
</feature>
<comment type="caution">
    <text evidence="10">The sequence shown here is derived from an EMBL/GenBank/DDBJ whole genome shotgun (WGS) entry which is preliminary data.</text>
</comment>
<evidence type="ECO:0000256" key="5">
    <source>
        <dbReference type="ARBA" id="ARBA00022692"/>
    </source>
</evidence>
<keyword evidence="3" id="KW-0328">Glycosyltransferase</keyword>